<dbReference type="InterPro" id="IPR050128">
    <property type="entry name" value="Sulfate_adenylyltrnsfr_sub2"/>
</dbReference>
<evidence type="ECO:0000259" key="1">
    <source>
        <dbReference type="Pfam" id="PF01507"/>
    </source>
</evidence>
<dbReference type="GO" id="GO:0003824">
    <property type="term" value="F:catalytic activity"/>
    <property type="evidence" value="ECO:0007669"/>
    <property type="project" value="InterPro"/>
</dbReference>
<gene>
    <name evidence="2" type="ORF">HQN59_23410</name>
</gene>
<proteinExistence type="predicted"/>
<evidence type="ECO:0000313" key="3">
    <source>
        <dbReference type="Proteomes" id="UP000529637"/>
    </source>
</evidence>
<dbReference type="Gene3D" id="3.40.50.620">
    <property type="entry name" value="HUPs"/>
    <property type="match status" value="1"/>
</dbReference>
<dbReference type="InterPro" id="IPR002500">
    <property type="entry name" value="PAPS_reduct_dom"/>
</dbReference>
<dbReference type="Proteomes" id="UP000529637">
    <property type="component" value="Unassembled WGS sequence"/>
</dbReference>
<feature type="domain" description="Phosphoadenosine phosphosulphate reductase" evidence="1">
    <location>
        <begin position="30"/>
        <end position="268"/>
    </location>
</feature>
<dbReference type="PANTHER" id="PTHR43196">
    <property type="entry name" value="SULFATE ADENYLYLTRANSFERASE SUBUNIT 2"/>
    <property type="match status" value="1"/>
</dbReference>
<reference evidence="2 3" key="1">
    <citation type="submission" date="2020-06" db="EMBL/GenBank/DDBJ databases">
        <title>Schlegella sp. ID0723 isolated from air conditioner.</title>
        <authorList>
            <person name="Kim D.Y."/>
            <person name="Kim D.-U."/>
        </authorList>
    </citation>
    <scope>NUCLEOTIDE SEQUENCE [LARGE SCALE GENOMIC DNA]</scope>
    <source>
        <strain evidence="2 3">ID0723</strain>
    </source>
</reference>
<sequence>MQQLIDLRNETPEAIALQAIGGFMDAGRPAVVLFSGGKDSSVLLNLALTAALEQVRHGRRPLVVIAHSDVGVENPEIQRLVTREIAKASRFAREHGVRAVVRVAKPAFWDSFPVRVIGGRALPTFPDSRRDCQTDLKRLPNERELALIERELLAKGWQKPVLMTGVRRDESVVRGAAVKGRGEKAVTLWTDKEGRLRLSPLLEWAVDDVWQYLGLANAGVIPSYSRFEETMQTYQAAGGSSCVVVADAEMQKHSKPCSSRFGCWVCTAVREDKSLRQMIETDRDRYGYMAPLAALRDFIAYTQYDWSRRQYVGRSIVKGFIEVGADTYSPSMLADLLRYTLSAQKLSGVPIISAAQLIAIDARWSQYAIAEPFAALRIWKQVEEGAIWTPPAMRAHPKTAVPKLGKIFVGDWNDDVTSALEVTGLRNPAWEDFAETCGPGLRTLASGRTVIDVEGESEIDEEGAWLFLDFELERMLRDRSTTSGYWTAGYETYLSFGLVQPARGHSARVDEILRRSQWRQRHGLHGEPALTTLRERLSVRYPSQGDLFEELLEAAA</sequence>
<comment type="caution">
    <text evidence="2">The sequence shown here is derived from an EMBL/GenBank/DDBJ whole genome shotgun (WGS) entry which is preliminary data.</text>
</comment>
<accession>A0A7Y6NSY8</accession>
<name>A0A7Y6NSY8_9BURK</name>
<dbReference type="SUPFAM" id="SSF52402">
    <property type="entry name" value="Adenine nucleotide alpha hydrolases-like"/>
    <property type="match status" value="1"/>
</dbReference>
<dbReference type="RefSeq" id="WP_176071556.1">
    <property type="nucleotide sequence ID" value="NZ_JABWMJ010000015.1"/>
</dbReference>
<dbReference type="Pfam" id="PF01507">
    <property type="entry name" value="PAPS_reduct"/>
    <property type="match status" value="1"/>
</dbReference>
<keyword evidence="3" id="KW-1185">Reference proteome</keyword>
<dbReference type="InterPro" id="IPR014729">
    <property type="entry name" value="Rossmann-like_a/b/a_fold"/>
</dbReference>
<dbReference type="PANTHER" id="PTHR43196:SF2">
    <property type="entry name" value="PHOSPHOADENOSINE PHOSPHOSULFATE REDUCTASE"/>
    <property type="match status" value="1"/>
</dbReference>
<dbReference type="EMBL" id="JABWMJ010000015">
    <property type="protein sequence ID" value="NUZ08698.1"/>
    <property type="molecule type" value="Genomic_DNA"/>
</dbReference>
<dbReference type="AlphaFoldDB" id="A0A7Y6NSY8"/>
<organism evidence="2 3">
    <name type="scientific">Piscinibacter koreensis</name>
    <dbReference type="NCBI Taxonomy" id="2742824"/>
    <lineage>
        <taxon>Bacteria</taxon>
        <taxon>Pseudomonadati</taxon>
        <taxon>Pseudomonadota</taxon>
        <taxon>Betaproteobacteria</taxon>
        <taxon>Burkholderiales</taxon>
        <taxon>Sphaerotilaceae</taxon>
        <taxon>Piscinibacter</taxon>
    </lineage>
</organism>
<protein>
    <submittedName>
        <fullName evidence="2">Phosphoadenosine phosphosulfate reductase family protein</fullName>
    </submittedName>
</protein>
<evidence type="ECO:0000313" key="2">
    <source>
        <dbReference type="EMBL" id="NUZ08698.1"/>
    </source>
</evidence>